<proteinExistence type="predicted"/>
<keyword evidence="2" id="KW-1185">Reference proteome</keyword>
<dbReference type="RefSeq" id="WP_007783619.1">
    <property type="nucleotide sequence ID" value="NZ_CM001441.1"/>
</dbReference>
<dbReference type="Gene3D" id="3.40.50.150">
    <property type="entry name" value="Vaccinia Virus protein VP39"/>
    <property type="match status" value="1"/>
</dbReference>
<dbReference type="SUPFAM" id="SSF46785">
    <property type="entry name" value="Winged helix' DNA-binding domain"/>
    <property type="match status" value="1"/>
</dbReference>
<evidence type="ECO:0000313" key="2">
    <source>
        <dbReference type="Proteomes" id="UP000005104"/>
    </source>
</evidence>
<reference evidence="1 2" key="1">
    <citation type="submission" date="2011-11" db="EMBL/GenBank/DDBJ databases">
        <title>The Noncontiguous Finished genome of Desulfosporosinus youngiae DSM 17734.</title>
        <authorList>
            <consortium name="US DOE Joint Genome Institute (JGI-PGF)"/>
            <person name="Lucas S."/>
            <person name="Han J."/>
            <person name="Lapidus A."/>
            <person name="Cheng J.-F."/>
            <person name="Goodwin L."/>
            <person name="Pitluck S."/>
            <person name="Peters L."/>
            <person name="Ovchinnikova G."/>
            <person name="Lu M."/>
            <person name="Land M.L."/>
            <person name="Hauser L."/>
            <person name="Pester M."/>
            <person name="Spring S."/>
            <person name="Ollivier B."/>
            <person name="Rattei T."/>
            <person name="Klenk H.-P."/>
            <person name="Wagner M."/>
            <person name="Loy A."/>
            <person name="Woyke T.J."/>
        </authorList>
    </citation>
    <scope>NUCLEOTIDE SEQUENCE [LARGE SCALE GENOMIC DNA]</scope>
    <source>
        <strain evidence="1 2">DSM 17734</strain>
    </source>
</reference>
<dbReference type="OrthoDB" id="9816309at2"/>
<dbReference type="CDD" id="cd02440">
    <property type="entry name" value="AdoMet_MTases"/>
    <property type="match status" value="1"/>
</dbReference>
<protein>
    <submittedName>
        <fullName evidence="1">Uncharacterized protein</fullName>
    </submittedName>
</protein>
<accession>H5XV97</accession>
<dbReference type="InterPro" id="IPR036390">
    <property type="entry name" value="WH_DNA-bd_sf"/>
</dbReference>
<sequence length="345" mass="39063">MAVDKLADTQIPEGLEVIENYIKAYKSFQILKTAIDSRLFDWLEKIGGSTREEISQGVKLHGLFMKGFLQSLIEMGFLVQSGNQYRNSGITSTLLTRDKETYQWLSLTAGFDWKDLLPLFRSKNPVLELRYDNVFPEYIQAMAKRPLTGELQALTRHVVNWPGFRQSQRILDIGGSFGLFTLALCQENINLEGLIIEEPLRVAHTARLIEDQGLADRVKVHEVDDLLEINPEPDFDVILMAHKLYAYRQQLSPMFLKMSNLLKPGGLLVSNHWFCGPGCEAEADGINELDKAIHSLGHPICHVETFGRFFNEAGIKLFSRADLPGTYGVSKLHLGQKMERVQIDV</sequence>
<dbReference type="Gene3D" id="1.10.10.10">
    <property type="entry name" value="Winged helix-like DNA-binding domain superfamily/Winged helix DNA-binding domain"/>
    <property type="match status" value="1"/>
</dbReference>
<dbReference type="GO" id="GO:0046983">
    <property type="term" value="F:protein dimerization activity"/>
    <property type="evidence" value="ECO:0007669"/>
    <property type="project" value="InterPro"/>
</dbReference>
<dbReference type="eggNOG" id="COG4122">
    <property type="taxonomic scope" value="Bacteria"/>
</dbReference>
<dbReference type="SUPFAM" id="SSF53335">
    <property type="entry name" value="S-adenosyl-L-methionine-dependent methyltransferases"/>
    <property type="match status" value="1"/>
</dbReference>
<dbReference type="HOGENOM" id="CLU_005533_4_3_9"/>
<evidence type="ECO:0000313" key="1">
    <source>
        <dbReference type="EMBL" id="EHQ89695.1"/>
    </source>
</evidence>
<dbReference type="InterPro" id="IPR029063">
    <property type="entry name" value="SAM-dependent_MTases_sf"/>
</dbReference>
<gene>
    <name evidence="1" type="ORF">DesyoDRAFT_2629</name>
</gene>
<organism evidence="1 2">
    <name type="scientific">Desulfosporosinus youngiae DSM 17734</name>
    <dbReference type="NCBI Taxonomy" id="768710"/>
    <lineage>
        <taxon>Bacteria</taxon>
        <taxon>Bacillati</taxon>
        <taxon>Bacillota</taxon>
        <taxon>Clostridia</taxon>
        <taxon>Eubacteriales</taxon>
        <taxon>Desulfitobacteriaceae</taxon>
        <taxon>Desulfosporosinus</taxon>
    </lineage>
</organism>
<dbReference type="Proteomes" id="UP000005104">
    <property type="component" value="Chromosome"/>
</dbReference>
<name>H5XV97_9FIRM</name>
<dbReference type="InterPro" id="IPR036388">
    <property type="entry name" value="WH-like_DNA-bd_sf"/>
</dbReference>
<dbReference type="AlphaFoldDB" id="H5XV97"/>
<dbReference type="STRING" id="768710.DesyoDRAFT_2629"/>
<dbReference type="EMBL" id="CM001441">
    <property type="protein sequence ID" value="EHQ89695.1"/>
    <property type="molecule type" value="Genomic_DNA"/>
</dbReference>